<accession>A0A4Q0M7Y9</accession>
<protein>
    <submittedName>
        <fullName evidence="1">Head-tail adaptor protein</fullName>
    </submittedName>
</protein>
<dbReference type="OrthoDB" id="7478737at2"/>
<dbReference type="NCBIfam" id="TIGR01563">
    <property type="entry name" value="gp16_SPP1"/>
    <property type="match status" value="1"/>
</dbReference>
<dbReference type="AlphaFoldDB" id="A0A4Q0M7Y9"/>
<evidence type="ECO:0000313" key="2">
    <source>
        <dbReference type="Proteomes" id="UP000289708"/>
    </source>
</evidence>
<dbReference type="InterPro" id="IPR038666">
    <property type="entry name" value="SSP1_head-tail_sf"/>
</dbReference>
<evidence type="ECO:0000313" key="1">
    <source>
        <dbReference type="EMBL" id="RXF69240.1"/>
    </source>
</evidence>
<proteinExistence type="predicted"/>
<dbReference type="Pfam" id="PF05521">
    <property type="entry name" value="Phage_HCP"/>
    <property type="match status" value="1"/>
</dbReference>
<reference evidence="1 2" key="1">
    <citation type="submission" date="2018-12" db="EMBL/GenBank/DDBJ databases">
        <title>bacterium Hansschlegelia zhihuaiae S113.</title>
        <authorList>
            <person name="He J."/>
        </authorList>
    </citation>
    <scope>NUCLEOTIDE SEQUENCE [LARGE SCALE GENOMIC DNA]</scope>
    <source>
        <strain evidence="1 2">S 113</strain>
    </source>
</reference>
<organism evidence="1 2">
    <name type="scientific">Hansschlegelia zhihuaiae</name>
    <dbReference type="NCBI Taxonomy" id="405005"/>
    <lineage>
        <taxon>Bacteria</taxon>
        <taxon>Pseudomonadati</taxon>
        <taxon>Pseudomonadota</taxon>
        <taxon>Alphaproteobacteria</taxon>
        <taxon>Hyphomicrobiales</taxon>
        <taxon>Methylopilaceae</taxon>
        <taxon>Hansschlegelia</taxon>
    </lineage>
</organism>
<dbReference type="EMBL" id="RYFI01000022">
    <property type="protein sequence ID" value="RXF69240.1"/>
    <property type="molecule type" value="Genomic_DNA"/>
</dbReference>
<dbReference type="Gene3D" id="2.40.10.270">
    <property type="entry name" value="Bacteriophage SPP1 head-tail adaptor protein"/>
    <property type="match status" value="1"/>
</dbReference>
<comment type="caution">
    <text evidence="1">The sequence shown here is derived from an EMBL/GenBank/DDBJ whole genome shotgun (WGS) entry which is preliminary data.</text>
</comment>
<name>A0A4Q0M7Y9_9HYPH</name>
<keyword evidence="2" id="KW-1185">Reference proteome</keyword>
<dbReference type="InterPro" id="IPR008767">
    <property type="entry name" value="Phage_SPP1_head-tail_adaptor"/>
</dbReference>
<dbReference type="RefSeq" id="WP_128779006.1">
    <property type="nucleotide sequence ID" value="NZ_RYFI01000022.1"/>
</dbReference>
<dbReference type="Proteomes" id="UP000289708">
    <property type="component" value="Unassembled WGS sequence"/>
</dbReference>
<sequence length="110" mass="11894">MRAGRLDRAIAIERLGAMDIDLDGVPLDTWTTLATVPAEVVQVAADEFLTGAGVSQSTTIIFRVRYLDGLQETDRVRFNGRAYGVTSLVELGRREGLEIRATTKAADALG</sequence>
<gene>
    <name evidence="1" type="ORF">EK403_18820</name>
</gene>